<feature type="binding site" evidence="11">
    <location>
        <begin position="305"/>
        <end position="307"/>
    </location>
    <ligand>
        <name>substrate</name>
    </ligand>
</feature>
<dbReference type="SUPFAM" id="SSF51338">
    <property type="entry name" value="Composite domain of metallo-dependent hydrolases"/>
    <property type="match status" value="1"/>
</dbReference>
<keyword evidence="5 9" id="KW-0378">Hydrolase</keyword>
<dbReference type="RefSeq" id="WP_069981785.1">
    <property type="nucleotide sequence ID" value="NZ_BCVO01000037.1"/>
</dbReference>
<dbReference type="GO" id="GO:0006046">
    <property type="term" value="P:N-acetylglucosamine catabolic process"/>
    <property type="evidence" value="ECO:0007669"/>
    <property type="project" value="TreeGrafter"/>
</dbReference>
<reference evidence="14 15" key="1">
    <citation type="submission" date="2016-10" db="EMBL/GenBank/DDBJ databases">
        <title>The whole genome sequencing and assembly of Bacillus simplex DSM 1321 strain.</title>
        <authorList>
            <person name="Park M.-K."/>
            <person name="Lee Y.-J."/>
            <person name="Yi H."/>
            <person name="Bahn Y.-S."/>
            <person name="Kim J.F."/>
            <person name="Lee D.-W."/>
        </authorList>
    </citation>
    <scope>NUCLEOTIDE SEQUENCE [LARGE SCALE GENOMIC DNA]</scope>
    <source>
        <strain evidence="14 15">DSM 1321</strain>
    </source>
</reference>
<evidence type="ECO:0000256" key="10">
    <source>
        <dbReference type="PIRSR" id="PIRSR038994-1"/>
    </source>
</evidence>
<dbReference type="Proteomes" id="UP000214618">
    <property type="component" value="Chromosome"/>
</dbReference>
<evidence type="ECO:0000259" key="13">
    <source>
        <dbReference type="Pfam" id="PF01979"/>
    </source>
</evidence>
<protein>
    <recommendedName>
        <fullName evidence="3">N-acetylglucosamine-6-phosphate deacetylase</fullName>
        <ecNumber evidence="2">3.5.1.25</ecNumber>
    </recommendedName>
</protein>
<feature type="binding site" evidence="11">
    <location>
        <position position="139"/>
    </location>
    <ligand>
        <name>substrate</name>
    </ligand>
</feature>
<evidence type="ECO:0000256" key="12">
    <source>
        <dbReference type="PIRSR" id="PIRSR038994-3"/>
    </source>
</evidence>
<feature type="binding site" evidence="12">
    <location>
        <position position="128"/>
    </location>
    <ligand>
        <name>Zn(2+)</name>
        <dbReference type="ChEBI" id="CHEBI:29105"/>
    </ligand>
</feature>
<dbReference type="EC" id="3.5.1.25" evidence="2"/>
<dbReference type="OrthoDB" id="9776488at2"/>
<dbReference type="InterPro" id="IPR006680">
    <property type="entry name" value="Amidohydro-rel"/>
</dbReference>
<dbReference type="InterPro" id="IPR032466">
    <property type="entry name" value="Metal_Hydrolase"/>
</dbReference>
<dbReference type="FunFam" id="3.20.20.140:FF:000004">
    <property type="entry name" value="N-acetylglucosamine-6-phosphate deacetylase"/>
    <property type="match status" value="1"/>
</dbReference>
<dbReference type="AlphaFoldDB" id="A0A223EMN8"/>
<dbReference type="PANTHER" id="PTHR11113:SF14">
    <property type="entry name" value="N-ACETYLGLUCOSAMINE-6-PHOSPHATE DEACETYLASE"/>
    <property type="match status" value="1"/>
</dbReference>
<evidence type="ECO:0000256" key="6">
    <source>
        <dbReference type="ARBA" id="ARBA00023277"/>
    </source>
</evidence>
<dbReference type="GO" id="GO:0008448">
    <property type="term" value="F:N-acetylglucosamine-6-phosphate deacetylase activity"/>
    <property type="evidence" value="ECO:0007669"/>
    <property type="project" value="UniProtKB-EC"/>
</dbReference>
<evidence type="ECO:0000256" key="7">
    <source>
        <dbReference type="ARBA" id="ARBA00047647"/>
    </source>
</evidence>
<dbReference type="InterPro" id="IPR011059">
    <property type="entry name" value="Metal-dep_hydrolase_composite"/>
</dbReference>
<evidence type="ECO:0000256" key="8">
    <source>
        <dbReference type="ARBA" id="ARBA00060590"/>
    </source>
</evidence>
<dbReference type="PANTHER" id="PTHR11113">
    <property type="entry name" value="N-ACETYLGLUCOSAMINE-6-PHOSPHATE DEACETYLASE"/>
    <property type="match status" value="1"/>
</dbReference>
<feature type="binding site" evidence="12">
    <location>
        <position position="215"/>
    </location>
    <ligand>
        <name>Zn(2+)</name>
        <dbReference type="ChEBI" id="CHEBI:29105"/>
    </ligand>
</feature>
<evidence type="ECO:0000256" key="3">
    <source>
        <dbReference type="ARBA" id="ARBA00018029"/>
    </source>
</evidence>
<dbReference type="Gene3D" id="3.20.20.140">
    <property type="entry name" value="Metal-dependent hydrolases"/>
    <property type="match status" value="1"/>
</dbReference>
<dbReference type="SUPFAM" id="SSF51556">
    <property type="entry name" value="Metallo-dependent hydrolases"/>
    <property type="match status" value="1"/>
</dbReference>
<dbReference type="GeneID" id="56475666"/>
<evidence type="ECO:0000256" key="11">
    <source>
        <dbReference type="PIRSR" id="PIRSR038994-2"/>
    </source>
</evidence>
<feature type="binding site" evidence="11">
    <location>
        <begin position="218"/>
        <end position="219"/>
    </location>
    <ligand>
        <name>substrate</name>
    </ligand>
</feature>
<organism evidence="14 15">
    <name type="scientific">Peribacillus simplex NBRC 15720 = DSM 1321</name>
    <dbReference type="NCBI Taxonomy" id="1349754"/>
    <lineage>
        <taxon>Bacteria</taxon>
        <taxon>Bacillati</taxon>
        <taxon>Bacillota</taxon>
        <taxon>Bacilli</taxon>
        <taxon>Bacillales</taxon>
        <taxon>Bacillaceae</taxon>
        <taxon>Peribacillus</taxon>
    </lineage>
</organism>
<dbReference type="InterPro" id="IPR003764">
    <property type="entry name" value="GlcNAc_6-P_deAcase"/>
</dbReference>
<name>A0A223EMN8_9BACI</name>
<feature type="domain" description="Amidohydrolase-related" evidence="13">
    <location>
        <begin position="50"/>
        <end position="376"/>
    </location>
</feature>
<dbReference type="NCBIfam" id="TIGR00221">
    <property type="entry name" value="nagA"/>
    <property type="match status" value="1"/>
</dbReference>
<comment type="pathway">
    <text evidence="8">Amino-sugar metabolism; N-acetylneuraminate degradation; D-fructose 6-phosphate from N-acetylneuraminate: step 4/5.</text>
</comment>
<evidence type="ECO:0000256" key="1">
    <source>
        <dbReference type="ARBA" id="ARBA00010716"/>
    </source>
</evidence>
<keyword evidence="4 12" id="KW-0479">Metal-binding</keyword>
<comment type="catalytic activity">
    <reaction evidence="7">
        <text>N-acetyl-D-glucosamine 6-phosphate + H2O = D-glucosamine 6-phosphate + acetate</text>
        <dbReference type="Rhea" id="RHEA:22936"/>
        <dbReference type="ChEBI" id="CHEBI:15377"/>
        <dbReference type="ChEBI" id="CHEBI:30089"/>
        <dbReference type="ChEBI" id="CHEBI:57513"/>
        <dbReference type="ChEBI" id="CHEBI:58725"/>
        <dbReference type="EC" id="3.5.1.25"/>
    </reaction>
</comment>
<dbReference type="GO" id="GO:0046872">
    <property type="term" value="F:metal ion binding"/>
    <property type="evidence" value="ECO:0007669"/>
    <property type="project" value="UniProtKB-KW"/>
</dbReference>
<evidence type="ECO:0000256" key="2">
    <source>
        <dbReference type="ARBA" id="ARBA00011899"/>
    </source>
</evidence>
<evidence type="ECO:0000313" key="15">
    <source>
        <dbReference type="Proteomes" id="UP000214618"/>
    </source>
</evidence>
<gene>
    <name evidence="14" type="ORF">BS1321_23075</name>
</gene>
<dbReference type="Pfam" id="PF01979">
    <property type="entry name" value="Amidohydro_1"/>
    <property type="match status" value="1"/>
</dbReference>
<evidence type="ECO:0000313" key="14">
    <source>
        <dbReference type="EMBL" id="ASS96542.1"/>
    </source>
</evidence>
<dbReference type="CDD" id="cd00854">
    <property type="entry name" value="NagA"/>
    <property type="match status" value="1"/>
</dbReference>
<feature type="binding site" evidence="11">
    <location>
        <position position="250"/>
    </location>
    <ligand>
        <name>substrate</name>
    </ligand>
</feature>
<feature type="active site" description="Proton donor/acceptor" evidence="10">
    <location>
        <position position="272"/>
    </location>
</feature>
<proteinExistence type="inferred from homology"/>
<keyword evidence="6 9" id="KW-0119">Carbohydrate metabolism</keyword>
<comment type="similarity">
    <text evidence="1 9">Belongs to the metallo-dependent hydrolases superfamily. NagA family.</text>
</comment>
<dbReference type="EMBL" id="CP017704">
    <property type="protein sequence ID" value="ASS96542.1"/>
    <property type="molecule type" value="Genomic_DNA"/>
</dbReference>
<dbReference type="Gene3D" id="2.30.40.10">
    <property type="entry name" value="Urease, subunit C, domain 1"/>
    <property type="match status" value="1"/>
</dbReference>
<comment type="cofactor">
    <cofactor evidence="12">
        <name>a divalent metal cation</name>
        <dbReference type="ChEBI" id="CHEBI:60240"/>
    </cofactor>
    <text evidence="12">Binds 1 divalent metal cation per subunit.</text>
</comment>
<feature type="binding site" evidence="11">
    <location>
        <position position="226"/>
    </location>
    <ligand>
        <name>substrate</name>
    </ligand>
</feature>
<evidence type="ECO:0000256" key="5">
    <source>
        <dbReference type="ARBA" id="ARBA00022801"/>
    </source>
</evidence>
<sequence length="382" mass="41805">MKYYIKAERYLMENEEKTGGYLQVNNGLFGEFSETVSTDSDVFDWSGHTIAPGLFDTHIHGIKGYDIMDGTIEAVQEISKAILQLGVTRFLPTTLTSSKTDLNQAIFAITEAVRQGLPGAQSEGIFLEGPYFSEQHKGAQNSIYFRDPDFKEFQELKRLSEGTIVKIALAPERENTLDFIKNVSKEGVFVCIAHTNASHDCCKKAINAGAQNFVHLFNGMSGLHHRNPGVVGAALTDSNTFAELICDGFHVHPDIATLALHVKGDKLVLITDCMRAGLMPDGEYQLGEFTVVMKDGMARTETGSLAGSTLKLIDGVKNLKSWSSEPLYKIWHSASLSPAASIGKDKKFGSLSSGKIADYVILNKKLDVQATAVDGVVRYRRG</sequence>
<dbReference type="PIRSF" id="PIRSF038994">
    <property type="entry name" value="NagA"/>
    <property type="match status" value="1"/>
</dbReference>
<accession>A0A223EMN8</accession>
<feature type="binding site" evidence="12">
    <location>
        <position position="194"/>
    </location>
    <ligand>
        <name>Zn(2+)</name>
        <dbReference type="ChEBI" id="CHEBI:29105"/>
    </ligand>
</feature>
<evidence type="ECO:0000256" key="4">
    <source>
        <dbReference type="ARBA" id="ARBA00022723"/>
    </source>
</evidence>
<evidence type="ECO:0000256" key="9">
    <source>
        <dbReference type="PIRNR" id="PIRNR038994"/>
    </source>
</evidence>